<feature type="transmembrane region" description="Helical" evidence="13">
    <location>
        <begin position="771"/>
        <end position="794"/>
    </location>
</feature>
<evidence type="ECO:0000313" key="16">
    <source>
        <dbReference type="Proteomes" id="UP000719412"/>
    </source>
</evidence>
<dbReference type="Gene3D" id="1.25.40.20">
    <property type="entry name" value="Ankyrin repeat-containing domain"/>
    <property type="match status" value="2"/>
</dbReference>
<feature type="transmembrane region" description="Helical" evidence="13">
    <location>
        <begin position="397"/>
        <end position="419"/>
    </location>
</feature>
<dbReference type="GO" id="GO:0005216">
    <property type="term" value="F:monoatomic ion channel activity"/>
    <property type="evidence" value="ECO:0007669"/>
    <property type="project" value="InterPro"/>
</dbReference>
<feature type="transmembrane region" description="Helical" evidence="13">
    <location>
        <begin position="699"/>
        <end position="721"/>
    </location>
</feature>
<feature type="transmembrane region" description="Helical" evidence="13">
    <location>
        <begin position="1270"/>
        <end position="1294"/>
    </location>
</feature>
<accession>A0A8J6LJX8</accession>
<feature type="transmembrane region" description="Helical" evidence="13">
    <location>
        <begin position="1908"/>
        <end position="1928"/>
    </location>
</feature>
<dbReference type="EMBL" id="JABDTM020021706">
    <property type="protein sequence ID" value="KAH0816336.1"/>
    <property type="molecule type" value="Genomic_DNA"/>
</dbReference>
<evidence type="ECO:0000259" key="14">
    <source>
        <dbReference type="Pfam" id="PF00520"/>
    </source>
</evidence>
<keyword evidence="2" id="KW-0813">Transport</keyword>
<feature type="transmembrane region" description="Helical" evidence="13">
    <location>
        <begin position="1803"/>
        <end position="1825"/>
    </location>
</feature>
<keyword evidence="11" id="KW-0407">Ion channel</keyword>
<keyword evidence="10" id="KW-0325">Glycoprotein</keyword>
<dbReference type="Pfam" id="PF13637">
    <property type="entry name" value="Ank_4"/>
    <property type="match status" value="1"/>
</dbReference>
<dbReference type="SUPFAM" id="SSF48403">
    <property type="entry name" value="Ankyrin repeat"/>
    <property type="match status" value="1"/>
</dbReference>
<dbReference type="InterPro" id="IPR002110">
    <property type="entry name" value="Ankyrin_rpt"/>
</dbReference>
<comment type="subcellular location">
    <subcellularLocation>
        <location evidence="1">Membrane</location>
        <topology evidence="1">Multi-pass membrane protein</topology>
    </subcellularLocation>
</comment>
<feature type="transmembrane region" description="Helical" evidence="13">
    <location>
        <begin position="1410"/>
        <end position="1432"/>
    </location>
</feature>
<feature type="domain" description="Ion transport" evidence="14">
    <location>
        <begin position="703"/>
        <end position="946"/>
    </location>
</feature>
<evidence type="ECO:0000256" key="13">
    <source>
        <dbReference type="SAM" id="Phobius"/>
    </source>
</evidence>
<keyword evidence="8" id="KW-0406">Ion transport</keyword>
<feature type="repeat" description="ANK" evidence="12">
    <location>
        <begin position="35"/>
        <end position="71"/>
    </location>
</feature>
<dbReference type="InterPro" id="IPR036770">
    <property type="entry name" value="Ankyrin_rpt-contain_sf"/>
</dbReference>
<evidence type="ECO:0000256" key="11">
    <source>
        <dbReference type="ARBA" id="ARBA00023303"/>
    </source>
</evidence>
<feature type="transmembrane region" description="Helical" evidence="13">
    <location>
        <begin position="1767"/>
        <end position="1791"/>
    </location>
</feature>
<evidence type="ECO:0000256" key="10">
    <source>
        <dbReference type="ARBA" id="ARBA00023180"/>
    </source>
</evidence>
<name>A0A8J6LJX8_TENMO</name>
<gene>
    <name evidence="15" type="ORF">GEV33_006455</name>
</gene>
<feature type="transmembrane region" description="Helical" evidence="13">
    <location>
        <begin position="1868"/>
        <end position="1888"/>
    </location>
</feature>
<comment type="caution">
    <text evidence="15">The sequence shown here is derived from an EMBL/GenBank/DDBJ whole genome shotgun (WGS) entry which is preliminary data.</text>
</comment>
<feature type="transmembrane region" description="Helical" evidence="13">
    <location>
        <begin position="915"/>
        <end position="937"/>
    </location>
</feature>
<proteinExistence type="predicted"/>
<dbReference type="PROSITE" id="PS50088">
    <property type="entry name" value="ANK_REPEAT"/>
    <property type="match status" value="3"/>
</dbReference>
<dbReference type="Gene3D" id="1.10.287.70">
    <property type="match status" value="2"/>
</dbReference>
<evidence type="ECO:0000256" key="4">
    <source>
        <dbReference type="ARBA" id="ARBA00022692"/>
    </source>
</evidence>
<evidence type="ECO:0000256" key="5">
    <source>
        <dbReference type="ARBA" id="ARBA00022737"/>
    </source>
</evidence>
<feature type="repeat" description="ANK" evidence="12">
    <location>
        <begin position="134"/>
        <end position="166"/>
    </location>
</feature>
<dbReference type="Proteomes" id="UP000719412">
    <property type="component" value="Unassembled WGS sequence"/>
</dbReference>
<evidence type="ECO:0000313" key="15">
    <source>
        <dbReference type="EMBL" id="KAH0816336.1"/>
    </source>
</evidence>
<feature type="transmembrane region" description="Helical" evidence="13">
    <location>
        <begin position="328"/>
        <end position="345"/>
    </location>
</feature>
<feature type="transmembrane region" description="Helical" evidence="13">
    <location>
        <begin position="258"/>
        <end position="277"/>
    </location>
</feature>
<feature type="transmembrane region" description="Helical" evidence="13">
    <location>
        <begin position="463"/>
        <end position="485"/>
    </location>
</feature>
<dbReference type="Pfam" id="PF00520">
    <property type="entry name" value="Ion_trans"/>
    <property type="match status" value="4"/>
</dbReference>
<keyword evidence="6 13" id="KW-1133">Transmembrane helix</keyword>
<reference evidence="15" key="1">
    <citation type="journal article" date="2020" name="J Insects Food Feed">
        <title>The yellow mealworm (Tenebrio molitor) genome: a resource for the emerging insects as food and feed industry.</title>
        <authorList>
            <person name="Eriksson T."/>
            <person name="Andere A."/>
            <person name="Kelstrup H."/>
            <person name="Emery V."/>
            <person name="Picard C."/>
        </authorList>
    </citation>
    <scope>NUCLEOTIDE SEQUENCE</scope>
    <source>
        <strain evidence="15">Stoneville</strain>
        <tissue evidence="15">Whole head</tissue>
    </source>
</reference>
<dbReference type="SMART" id="SM00248">
    <property type="entry name" value="ANK"/>
    <property type="match status" value="7"/>
</dbReference>
<feature type="transmembrane region" description="Helical" evidence="13">
    <location>
        <begin position="843"/>
        <end position="866"/>
    </location>
</feature>
<dbReference type="GO" id="GO:0034703">
    <property type="term" value="C:cation channel complex"/>
    <property type="evidence" value="ECO:0007669"/>
    <property type="project" value="UniProtKB-ARBA"/>
</dbReference>
<feature type="transmembrane region" description="Helical" evidence="13">
    <location>
        <begin position="733"/>
        <end position="759"/>
    </location>
</feature>
<protein>
    <recommendedName>
        <fullName evidence="14">Ion transport domain-containing protein</fullName>
    </recommendedName>
</protein>
<feature type="domain" description="Ion transport" evidence="14">
    <location>
        <begin position="1773"/>
        <end position="2007"/>
    </location>
</feature>
<feature type="transmembrane region" description="Helical" evidence="13">
    <location>
        <begin position="297"/>
        <end position="316"/>
    </location>
</feature>
<dbReference type="InterPro" id="IPR052076">
    <property type="entry name" value="TRP_cation_channel"/>
</dbReference>
<dbReference type="PANTHER" id="PTHR47143:SF1">
    <property type="entry name" value="ION_TRANS DOMAIN-CONTAINING PROTEIN"/>
    <property type="match status" value="1"/>
</dbReference>
<keyword evidence="3" id="KW-0716">Sensory transduction</keyword>
<feature type="transmembrane region" description="Helical" evidence="13">
    <location>
        <begin position="1370"/>
        <end position="1390"/>
    </location>
</feature>
<feature type="transmembrane region" description="Helical" evidence="13">
    <location>
        <begin position="357"/>
        <end position="377"/>
    </location>
</feature>
<keyword evidence="7 12" id="KW-0040">ANK repeat</keyword>
<dbReference type="PROSITE" id="PS50297">
    <property type="entry name" value="ANK_REP_REGION"/>
    <property type="match status" value="3"/>
</dbReference>
<dbReference type="InterPro" id="IPR005821">
    <property type="entry name" value="Ion_trans_dom"/>
</dbReference>
<keyword evidence="5" id="KW-0677">Repeat</keyword>
<keyword evidence="9 13" id="KW-0472">Membrane</keyword>
<evidence type="ECO:0000256" key="9">
    <source>
        <dbReference type="ARBA" id="ARBA00023136"/>
    </source>
</evidence>
<dbReference type="Pfam" id="PF12796">
    <property type="entry name" value="Ank_2"/>
    <property type="match status" value="1"/>
</dbReference>
<evidence type="ECO:0000256" key="1">
    <source>
        <dbReference type="ARBA" id="ARBA00004141"/>
    </source>
</evidence>
<organism evidence="15 16">
    <name type="scientific">Tenebrio molitor</name>
    <name type="common">Yellow mealworm beetle</name>
    <dbReference type="NCBI Taxonomy" id="7067"/>
    <lineage>
        <taxon>Eukaryota</taxon>
        <taxon>Metazoa</taxon>
        <taxon>Ecdysozoa</taxon>
        <taxon>Arthropoda</taxon>
        <taxon>Hexapoda</taxon>
        <taxon>Insecta</taxon>
        <taxon>Pterygota</taxon>
        <taxon>Neoptera</taxon>
        <taxon>Endopterygota</taxon>
        <taxon>Coleoptera</taxon>
        <taxon>Polyphaga</taxon>
        <taxon>Cucujiformia</taxon>
        <taxon>Tenebrionidae</taxon>
        <taxon>Tenebrio</taxon>
    </lineage>
</organism>
<feature type="transmembrane region" description="Helical" evidence="13">
    <location>
        <begin position="800"/>
        <end position="823"/>
    </location>
</feature>
<evidence type="ECO:0000256" key="6">
    <source>
        <dbReference type="ARBA" id="ARBA00022989"/>
    </source>
</evidence>
<feature type="transmembrane region" description="Helical" evidence="13">
    <location>
        <begin position="1837"/>
        <end position="1856"/>
    </location>
</feature>
<feature type="repeat" description="ANK" evidence="12">
    <location>
        <begin position="69"/>
        <end position="101"/>
    </location>
</feature>
<feature type="transmembrane region" description="Helical" evidence="13">
    <location>
        <begin position="1340"/>
        <end position="1358"/>
    </location>
</feature>
<keyword evidence="4 13" id="KW-0812">Transmembrane</keyword>
<feature type="domain" description="Ion transport" evidence="14">
    <location>
        <begin position="268"/>
        <end position="493"/>
    </location>
</feature>
<dbReference type="PANTHER" id="PTHR47143">
    <property type="entry name" value="TRANSIENT RECEPTOR POTENTIAL CATION CHANNEL PROTEIN PAINLESS"/>
    <property type="match status" value="1"/>
</dbReference>
<evidence type="ECO:0000256" key="3">
    <source>
        <dbReference type="ARBA" id="ARBA00022606"/>
    </source>
</evidence>
<feature type="transmembrane region" description="Helical" evidence="13">
    <location>
        <begin position="1480"/>
        <end position="1500"/>
    </location>
</feature>
<keyword evidence="16" id="KW-1185">Reference proteome</keyword>
<feature type="transmembrane region" description="Helical" evidence="13">
    <location>
        <begin position="1306"/>
        <end position="1328"/>
    </location>
</feature>
<feature type="transmembrane region" description="Helical" evidence="13">
    <location>
        <begin position="1976"/>
        <end position="1998"/>
    </location>
</feature>
<evidence type="ECO:0000256" key="8">
    <source>
        <dbReference type="ARBA" id="ARBA00023065"/>
    </source>
</evidence>
<evidence type="ECO:0000256" key="2">
    <source>
        <dbReference type="ARBA" id="ARBA00022448"/>
    </source>
</evidence>
<feature type="domain" description="Ion transport" evidence="14">
    <location>
        <begin position="1271"/>
        <end position="1509"/>
    </location>
</feature>
<reference evidence="15" key="2">
    <citation type="submission" date="2021-08" db="EMBL/GenBank/DDBJ databases">
        <authorList>
            <person name="Eriksson T."/>
        </authorList>
    </citation>
    <scope>NUCLEOTIDE SEQUENCE</scope>
    <source>
        <strain evidence="15">Stoneville</strain>
        <tissue evidence="15">Whole head</tissue>
    </source>
</reference>
<evidence type="ECO:0000256" key="7">
    <source>
        <dbReference type="ARBA" id="ARBA00023043"/>
    </source>
</evidence>
<sequence length="2085" mass="238918">MADERRGLHGAVASGDEAAVRLLLREQDVNARDEKGCTPLLLAECIKDEASYDSIVQILIENGADVNICHDTPLHSAVFYQKQHLVAALLRAGADVRRNNLLHIAAEKGCEGILGLLLADKRCTEDMINSRDASGRTPAFLAALHDHKACLKMLIARGADLSLADANEDTVMGAVFENMTRAVEFTREVLDSSVGLEKVNEKNRYYVDFRVLAPGKGARQMDVISSLLVAANDEEKTEVLQHPLIELYLTLKWSKVCYFFYLWIAAYVVFVLSLSVYVTLMAHNYVGIDGIMAASRWILIVSATCLLVHGILQCCLTHGNHFRKYEMWLNLACTSLSLIVAIVEDRARNGAQNIPNWVLHVSSIAILLSWTELMLLIGRLPTYGYYALMFSAVLQNVIRVLLAFLCLVVGFALSFSIQFSSCPEFADPWRALVKTTVMMMGEFEYGDLFADQSLGVERATSRVIFLMFIILTSIVLMNLMVGLAVSDIQILQTESHARKLEKQADFLGQLEKVLTSRRFKGRHVPQIVRKLLGRNYIETRYELETSTRFRRSKKLSSRLIESKKNGTIEKYLQNQNINRLAFVAAEQDDKDCLKILIDRGVNLSVAVKDNETVLDAIFDKVSDPEKFFNEVLDSKVNLDESSSRRNKVYILDFRLLRPEEDKQMAVISNLCEATSDKTMIKILQHPLFEIYLQLKWSKVVYLFYFWIFLHIISVICMSAYVTLLTHDIRYHDAALTVISYVMFVIAPTLFLFGVVQTVLINPVRLCKYETWMNLITTILVLVVLGMELCSGYGARLQTGMSSWVLHVASVAILFLWIELMMLIGRLPKYGYYAVMFGVVLKNIVKVLLAFMCLVIGFALSFSIQFYHHHDFTDPWKALVKTVAMMIGEFDYGTIFDISNNSTTVTVQGGSPTSRVIFLLFVILTSIVLMNLMIGLAVNDIQKLEQEGHARKLQKQAEFLTQIEQIINKMNGKFLSPLATKVVKRFDIGEMVKLDASVKFLKTKKFSSRVRDCAVSNLIPEKSKRQYDKCYNDFKERCDKNNVKTVSENVVLAYLMEKSKTVKSSTLWSTYSMLKLTLNNRDGIGVTKFLKLVILIMGISGAMRRDELTKMSIDDIKDEHSCANDFESLKESAIDGTIEEYLKDKDKNSFAFFAAEQDEKDCLRILIDQGVNLSVAVQDDETILDAIFDKVSNPEEFLSDVLDSKIDLDELSSRQKKIYKLDFRLLRPEGDNQMAVISSLFKATSDRRMIKILHHPLLEIYLQQKWSKVVYFFYFWIFLNIISVLCMSLNVILITHKSKYRDEILTVTSYTLFVYSPSITLFDRIQFWLLNPANFYHCKTWIKLIPTILLLVVEGTIRLGHYSRPEDMPNWVLHITSFVILYFWIELLMLIGRLTKYEYYAVMFCFVLKNIVKVLLTIMCLVIGFALSFSIQFCNHNEFSDPWKAFVKTVAMMIGEFDYGEIFDNSNVERKGGSPTYRVTFVFFAILTSIVLMNLMISLTVNDIHKLKQEGHARKFKKQAEFLTQIEQFIKKMNVRFHWPFISDLIERFQIKETVTLNASEKFLMTMKFSSKIRGINVINVINYLPHLGGKFNLQIVSTTMNCPFNMAHPESIINIKKDTNDFELLKESAKNETLEEYLKDKDINSLAFFAAEEDEKDCLKILINKGLNLSVGNKDNETVLDAIFEKVSNPEKFLSDVLDSKVDLDKSSSRRKKIYKFDFRLLRPEENKQMAVISRLFEATSDRGMIKILHHPLLEIYLQLKWSKVVYLFYFWICLHIISVLCMSAYVTLLTHNIKYHDNAVMIIRYVMFFIAPTLFLYGVIQTCLIRPFCLHNYGTWRNLLTTTQVLVVLGMETWSGYGARLKDMPNWVLHLTSFTILFLWIELMMMIGRLPKYGYYAVMFYLVLKNVIKMLLAFAGLVVGFALSFSIEFYHHEDFSNPWKGFVKTVTIMVGEFDYLQIFDNSNVAGQGVSFASRVIILLFIMLTSIVLMNLLIGLAVDDIQKLEQEGHIRKLQKQAKFLTQIEQIIKNCGCISPLFEKMLKSCEISETVDLNISAQCLGIAKFSSTRLRRALLQIMQSKRIKNS</sequence>
<evidence type="ECO:0000256" key="12">
    <source>
        <dbReference type="PROSITE-ProRule" id="PRU00023"/>
    </source>
</evidence>